<dbReference type="Pfam" id="PF16656">
    <property type="entry name" value="Pur_ac_phosph_N"/>
    <property type="match status" value="1"/>
</dbReference>
<dbReference type="InterPro" id="IPR004843">
    <property type="entry name" value="Calcineurin-like_PHP"/>
</dbReference>
<feature type="signal peptide" evidence="2">
    <location>
        <begin position="1"/>
        <end position="36"/>
    </location>
</feature>
<dbReference type="SUPFAM" id="SSF56300">
    <property type="entry name" value="Metallo-dependent phosphatases"/>
    <property type="match status" value="1"/>
</dbReference>
<evidence type="ECO:0000259" key="4">
    <source>
        <dbReference type="Pfam" id="PF16656"/>
    </source>
</evidence>
<feature type="chain" id="PRO_5041013657" description="Purple acid phosphatase" evidence="2">
    <location>
        <begin position="37"/>
        <end position="215"/>
    </location>
</feature>
<keyword evidence="6" id="KW-1185">Reference proteome</keyword>
<evidence type="ECO:0000313" key="6">
    <source>
        <dbReference type="Proteomes" id="UP001163046"/>
    </source>
</evidence>
<dbReference type="GO" id="GO:0003993">
    <property type="term" value="F:acid phosphatase activity"/>
    <property type="evidence" value="ECO:0007669"/>
    <property type="project" value="UniProtKB-EC"/>
</dbReference>
<dbReference type="PANTHER" id="PTHR45867:SF3">
    <property type="entry name" value="ACID PHOSPHATASE TYPE 7"/>
    <property type="match status" value="1"/>
</dbReference>
<dbReference type="GO" id="GO:0046872">
    <property type="term" value="F:metal ion binding"/>
    <property type="evidence" value="ECO:0007669"/>
    <property type="project" value="InterPro"/>
</dbReference>
<keyword evidence="1 2" id="KW-0732">Signal</keyword>
<evidence type="ECO:0000256" key="1">
    <source>
        <dbReference type="ARBA" id="ARBA00022729"/>
    </source>
</evidence>
<evidence type="ECO:0000259" key="3">
    <source>
        <dbReference type="Pfam" id="PF00149"/>
    </source>
</evidence>
<dbReference type="SUPFAM" id="SSF49363">
    <property type="entry name" value="Purple acid phosphatase, N-terminal domain"/>
    <property type="match status" value="1"/>
</dbReference>
<accession>A0A9W9Z3M2</accession>
<dbReference type="InterPro" id="IPR008963">
    <property type="entry name" value="Purple_acid_Pase-like_N"/>
</dbReference>
<dbReference type="EC" id="3.1.3.2" evidence="2"/>
<dbReference type="InterPro" id="IPR029052">
    <property type="entry name" value="Metallo-depent_PP-like"/>
</dbReference>
<reference evidence="5" key="1">
    <citation type="submission" date="2023-01" db="EMBL/GenBank/DDBJ databases">
        <title>Genome assembly of the deep-sea coral Lophelia pertusa.</title>
        <authorList>
            <person name="Herrera S."/>
            <person name="Cordes E."/>
        </authorList>
    </citation>
    <scope>NUCLEOTIDE SEQUENCE</scope>
    <source>
        <strain evidence="5">USNM1676648</strain>
        <tissue evidence="5">Polyp</tissue>
    </source>
</reference>
<feature type="domain" description="Calcineurin-like phosphoesterase" evidence="3">
    <location>
        <begin position="142"/>
        <end position="213"/>
    </location>
</feature>
<organism evidence="5 6">
    <name type="scientific">Desmophyllum pertusum</name>
    <dbReference type="NCBI Taxonomy" id="174260"/>
    <lineage>
        <taxon>Eukaryota</taxon>
        <taxon>Metazoa</taxon>
        <taxon>Cnidaria</taxon>
        <taxon>Anthozoa</taxon>
        <taxon>Hexacorallia</taxon>
        <taxon>Scleractinia</taxon>
        <taxon>Caryophylliina</taxon>
        <taxon>Caryophylliidae</taxon>
        <taxon>Desmophyllum</taxon>
    </lineage>
</organism>
<dbReference type="Gene3D" id="2.60.40.380">
    <property type="entry name" value="Purple acid phosphatase-like, N-terminal"/>
    <property type="match status" value="1"/>
</dbReference>
<dbReference type="AlphaFoldDB" id="A0A9W9Z3M2"/>
<proteinExistence type="inferred from homology"/>
<dbReference type="Proteomes" id="UP001163046">
    <property type="component" value="Unassembled WGS sequence"/>
</dbReference>
<comment type="catalytic activity">
    <reaction evidence="2">
        <text>a phosphate monoester + H2O = an alcohol + phosphate</text>
        <dbReference type="Rhea" id="RHEA:15017"/>
        <dbReference type="ChEBI" id="CHEBI:15377"/>
        <dbReference type="ChEBI" id="CHEBI:30879"/>
        <dbReference type="ChEBI" id="CHEBI:43474"/>
        <dbReference type="ChEBI" id="CHEBI:67140"/>
        <dbReference type="EC" id="3.1.3.2"/>
    </reaction>
</comment>
<protein>
    <recommendedName>
        <fullName evidence="2">Purple acid phosphatase</fullName>
        <ecNumber evidence="2">3.1.3.2</ecNumber>
    </recommendedName>
</protein>
<evidence type="ECO:0000313" key="5">
    <source>
        <dbReference type="EMBL" id="KAJ7374452.1"/>
    </source>
</evidence>
<gene>
    <name evidence="5" type="ORF">OS493_007558</name>
</gene>
<name>A0A9W9Z3M2_9CNID</name>
<comment type="caution">
    <text evidence="5">The sequence shown here is derived from an EMBL/GenBank/DDBJ whole genome shotgun (WGS) entry which is preliminary data.</text>
</comment>
<sequence>MSTSYGISEFPGDFVNRPNWLVILLSFFYFFPTSSSSQPEQIGLACTGDPTEMMITWVTFKPTGNHTVEYNVHGEPLNLSTSGTVTKFTDGGGEHRVLFIHKAKLTGLTLNQAYDYRCGGDNHWSDVYTFNTLRSGESWSPRIAMYGDLGTDGQSLQYLEDEAKQGNFDVILHVGDFAYDMHTDNARVADKFMNQIQPIAARVPYMTCPGNHDTA</sequence>
<evidence type="ECO:0000256" key="2">
    <source>
        <dbReference type="RuleBase" id="RU361203"/>
    </source>
</evidence>
<dbReference type="PANTHER" id="PTHR45867">
    <property type="entry name" value="PURPLE ACID PHOSPHATASE"/>
    <property type="match status" value="1"/>
</dbReference>
<dbReference type="OrthoDB" id="45007at2759"/>
<comment type="similarity">
    <text evidence="2">Belongs to the metallophosphoesterase superfamily. Purple acid phosphatase family.</text>
</comment>
<dbReference type="Gene3D" id="3.60.21.10">
    <property type="match status" value="1"/>
</dbReference>
<feature type="domain" description="Purple acid phosphatase N-terminal" evidence="4">
    <location>
        <begin position="39"/>
        <end position="132"/>
    </location>
</feature>
<keyword evidence="2" id="KW-0378">Hydrolase</keyword>
<dbReference type="Pfam" id="PF00149">
    <property type="entry name" value="Metallophos"/>
    <property type="match status" value="1"/>
</dbReference>
<dbReference type="EMBL" id="MU826828">
    <property type="protein sequence ID" value="KAJ7374452.1"/>
    <property type="molecule type" value="Genomic_DNA"/>
</dbReference>
<dbReference type="InterPro" id="IPR015914">
    <property type="entry name" value="PAPs_N"/>
</dbReference>